<dbReference type="GO" id="GO:0009279">
    <property type="term" value="C:cell outer membrane"/>
    <property type="evidence" value="ECO:0007669"/>
    <property type="project" value="UniProtKB-SubCell"/>
</dbReference>
<dbReference type="InterPro" id="IPR006664">
    <property type="entry name" value="OMP_bac"/>
</dbReference>
<dbReference type="PANTHER" id="PTHR30329">
    <property type="entry name" value="STATOR ELEMENT OF FLAGELLAR MOTOR COMPLEX"/>
    <property type="match status" value="1"/>
</dbReference>
<evidence type="ECO:0000313" key="7">
    <source>
        <dbReference type="Proteomes" id="UP000612233"/>
    </source>
</evidence>
<dbReference type="Gene3D" id="3.30.1330.60">
    <property type="entry name" value="OmpA-like domain"/>
    <property type="match status" value="1"/>
</dbReference>
<organism evidence="6 7">
    <name type="scientific">Hymenobacter montanus</name>
    <dbReference type="NCBI Taxonomy" id="2771359"/>
    <lineage>
        <taxon>Bacteria</taxon>
        <taxon>Pseudomonadati</taxon>
        <taxon>Bacteroidota</taxon>
        <taxon>Cytophagia</taxon>
        <taxon>Cytophagales</taxon>
        <taxon>Hymenobacteraceae</taxon>
        <taxon>Hymenobacter</taxon>
    </lineage>
</organism>
<keyword evidence="2 4" id="KW-0472">Membrane</keyword>
<evidence type="ECO:0000259" key="5">
    <source>
        <dbReference type="PROSITE" id="PS51123"/>
    </source>
</evidence>
<dbReference type="Gene3D" id="3.40.190.10">
    <property type="entry name" value="Periplasmic binding protein-like II"/>
    <property type="match status" value="1"/>
</dbReference>
<feature type="domain" description="OmpA-like" evidence="5">
    <location>
        <begin position="474"/>
        <end position="592"/>
    </location>
</feature>
<dbReference type="Pfam" id="PF00691">
    <property type="entry name" value="OmpA"/>
    <property type="match status" value="1"/>
</dbReference>
<evidence type="ECO:0000256" key="2">
    <source>
        <dbReference type="ARBA" id="ARBA00023136"/>
    </source>
</evidence>
<evidence type="ECO:0000256" key="3">
    <source>
        <dbReference type="ARBA" id="ARBA00023237"/>
    </source>
</evidence>
<proteinExistence type="predicted"/>
<dbReference type="PRINTS" id="PR01021">
    <property type="entry name" value="OMPADOMAIN"/>
</dbReference>
<protein>
    <submittedName>
        <fullName evidence="6">OmpA family protein</fullName>
    </submittedName>
</protein>
<dbReference type="InterPro" id="IPR006665">
    <property type="entry name" value="OmpA-like"/>
</dbReference>
<dbReference type="SUPFAM" id="SSF103088">
    <property type="entry name" value="OmpA-like"/>
    <property type="match status" value="1"/>
</dbReference>
<dbReference type="AlphaFoldDB" id="A0A927BIC2"/>
<dbReference type="PROSITE" id="PS51123">
    <property type="entry name" value="OMPA_2"/>
    <property type="match status" value="1"/>
</dbReference>
<keyword evidence="7" id="KW-1185">Reference proteome</keyword>
<dbReference type="EMBL" id="JACXAD010000045">
    <property type="protein sequence ID" value="MBD2770522.1"/>
    <property type="molecule type" value="Genomic_DNA"/>
</dbReference>
<evidence type="ECO:0000313" key="6">
    <source>
        <dbReference type="EMBL" id="MBD2770522.1"/>
    </source>
</evidence>
<gene>
    <name evidence="6" type="ORF">IC235_21770</name>
</gene>
<sequence>MTTRGKVLIAIILLVGLYFGINKLTSSNLLFKKADTPSVLLTSIELPAATGSSGINTVVPLAPLPGAAPIGKGTPITWEVMAWNSQMAGMLANGGPRTTTGSAMAANGLNMQIVRQDDVSKMQADLVKNAVDLSNNPATPGLIVSIMGDGLPGFSAVQTELKKAGTQLQIIPYSVGKSFGEDKLMGPKEWLDNPKLALGKTVACYLRDGDQNIALKWCSDNGLKVNPDETTYDPQAVNFMAASDFLVAAEKYILGKPESRDKIVDGKNTGVKVDVVADAVATWTPGDVNIAKQKGGLVSIVSTKDYSNQMPNIMVTTKRWYDAHPKEVEGIILAHSVAGDQVKSHPEALARAADISADVYGDKDKPGAYWLKYYKGVAEADRDGNVVELGGSKVFNFADNLALFGLNEGGTNIYASVYKAFGDVQSKLYPKELPSYVPLADMLDLAPLQKLQAQYKGKAVAPAETQKFAAGDEIRRNVSQRAWNIEFNSGKSTFTSSAEKELNSLFDDLVVAGSLKVAVHGHTDNSGDPQANQQLSEDRAMSVRRWLEAKSSSAFPEGRVQVYAHGATEPLVSNATAKGKAKNRRVEIVLGN</sequence>
<reference evidence="6" key="1">
    <citation type="submission" date="2020-09" db="EMBL/GenBank/DDBJ databases">
        <authorList>
            <person name="Kim M.K."/>
        </authorList>
    </citation>
    <scope>NUCLEOTIDE SEQUENCE</scope>
    <source>
        <strain evidence="6">BT664</strain>
    </source>
</reference>
<dbReference type="PANTHER" id="PTHR30329:SF21">
    <property type="entry name" value="LIPOPROTEIN YIAD-RELATED"/>
    <property type="match status" value="1"/>
</dbReference>
<comment type="subcellular location">
    <subcellularLocation>
        <location evidence="1">Cell outer membrane</location>
    </subcellularLocation>
</comment>
<accession>A0A927BIC2</accession>
<dbReference type="CDD" id="cd07185">
    <property type="entry name" value="OmpA_C-like"/>
    <property type="match status" value="1"/>
</dbReference>
<dbReference type="InterPro" id="IPR036737">
    <property type="entry name" value="OmpA-like_sf"/>
</dbReference>
<dbReference type="RefSeq" id="WP_191007330.1">
    <property type="nucleotide sequence ID" value="NZ_JACXAD010000045.1"/>
</dbReference>
<evidence type="ECO:0000256" key="4">
    <source>
        <dbReference type="PROSITE-ProRule" id="PRU00473"/>
    </source>
</evidence>
<dbReference type="InterPro" id="IPR050330">
    <property type="entry name" value="Bact_OuterMem_StrucFunc"/>
</dbReference>
<comment type="caution">
    <text evidence="6">The sequence shown here is derived from an EMBL/GenBank/DDBJ whole genome shotgun (WGS) entry which is preliminary data.</text>
</comment>
<evidence type="ECO:0000256" key="1">
    <source>
        <dbReference type="ARBA" id="ARBA00004442"/>
    </source>
</evidence>
<dbReference type="Proteomes" id="UP000612233">
    <property type="component" value="Unassembled WGS sequence"/>
</dbReference>
<keyword evidence="3" id="KW-0998">Cell outer membrane</keyword>
<name>A0A927BIC2_9BACT</name>